<dbReference type="Proteomes" id="UP000265520">
    <property type="component" value="Unassembled WGS sequence"/>
</dbReference>
<sequence length="97" mass="10547">KEKATKTTVTGNVSDDNTVVLSQSDENLKTVSEDIESDGGEKNKVADENVIDVDNLISEESPAEKTIVPNISKRLRSKSDKVVITDDKTPKTTRKTG</sequence>
<protein>
    <submittedName>
        <fullName evidence="2">Uncharacterized protein</fullName>
    </submittedName>
</protein>
<name>A0A392RZZ4_9FABA</name>
<dbReference type="AlphaFoldDB" id="A0A392RZZ4"/>
<evidence type="ECO:0000256" key="1">
    <source>
        <dbReference type="SAM" id="MobiDB-lite"/>
    </source>
</evidence>
<evidence type="ECO:0000313" key="3">
    <source>
        <dbReference type="Proteomes" id="UP000265520"/>
    </source>
</evidence>
<comment type="caution">
    <text evidence="2">The sequence shown here is derived from an EMBL/GenBank/DDBJ whole genome shotgun (WGS) entry which is preliminary data.</text>
</comment>
<keyword evidence="3" id="KW-1185">Reference proteome</keyword>
<proteinExistence type="predicted"/>
<accession>A0A392RZZ4</accession>
<evidence type="ECO:0000313" key="2">
    <source>
        <dbReference type="EMBL" id="MCI41979.1"/>
    </source>
</evidence>
<dbReference type="EMBL" id="LXQA010298697">
    <property type="protein sequence ID" value="MCI41979.1"/>
    <property type="molecule type" value="Genomic_DNA"/>
</dbReference>
<organism evidence="2 3">
    <name type="scientific">Trifolium medium</name>
    <dbReference type="NCBI Taxonomy" id="97028"/>
    <lineage>
        <taxon>Eukaryota</taxon>
        <taxon>Viridiplantae</taxon>
        <taxon>Streptophyta</taxon>
        <taxon>Embryophyta</taxon>
        <taxon>Tracheophyta</taxon>
        <taxon>Spermatophyta</taxon>
        <taxon>Magnoliopsida</taxon>
        <taxon>eudicotyledons</taxon>
        <taxon>Gunneridae</taxon>
        <taxon>Pentapetalae</taxon>
        <taxon>rosids</taxon>
        <taxon>fabids</taxon>
        <taxon>Fabales</taxon>
        <taxon>Fabaceae</taxon>
        <taxon>Papilionoideae</taxon>
        <taxon>50 kb inversion clade</taxon>
        <taxon>NPAAA clade</taxon>
        <taxon>Hologalegina</taxon>
        <taxon>IRL clade</taxon>
        <taxon>Trifolieae</taxon>
        <taxon>Trifolium</taxon>
    </lineage>
</organism>
<feature type="region of interest" description="Disordered" evidence="1">
    <location>
        <begin position="21"/>
        <end position="46"/>
    </location>
</feature>
<reference evidence="2 3" key="1">
    <citation type="journal article" date="2018" name="Front. Plant Sci.">
        <title>Red Clover (Trifolium pratense) and Zigzag Clover (T. medium) - A Picture of Genomic Similarities and Differences.</title>
        <authorList>
            <person name="Dluhosova J."/>
            <person name="Istvanek J."/>
            <person name="Nedelnik J."/>
            <person name="Repkova J."/>
        </authorList>
    </citation>
    <scope>NUCLEOTIDE SEQUENCE [LARGE SCALE GENOMIC DNA]</scope>
    <source>
        <strain evidence="3">cv. 10/8</strain>
        <tissue evidence="2">Leaf</tissue>
    </source>
</reference>
<feature type="non-terminal residue" evidence="2">
    <location>
        <position position="97"/>
    </location>
</feature>
<feature type="non-terminal residue" evidence="2">
    <location>
        <position position="1"/>
    </location>
</feature>